<dbReference type="PANTHER" id="PTHR30069:SF29">
    <property type="entry name" value="HEMOGLOBIN AND HEMOGLOBIN-HAPTOGLOBIN-BINDING PROTEIN 1-RELATED"/>
    <property type="match status" value="1"/>
</dbReference>
<keyword evidence="12" id="KW-1185">Reference proteome</keyword>
<feature type="signal peptide" evidence="9">
    <location>
        <begin position="1"/>
        <end position="18"/>
    </location>
</feature>
<dbReference type="InterPro" id="IPR039426">
    <property type="entry name" value="TonB-dep_rcpt-like"/>
</dbReference>
<evidence type="ECO:0000256" key="3">
    <source>
        <dbReference type="ARBA" id="ARBA00022452"/>
    </source>
</evidence>
<dbReference type="InterPro" id="IPR012910">
    <property type="entry name" value="Plug_dom"/>
</dbReference>
<dbReference type="InterPro" id="IPR008969">
    <property type="entry name" value="CarboxyPept-like_regulatory"/>
</dbReference>
<keyword evidence="7 8" id="KW-0998">Cell outer membrane</keyword>
<dbReference type="Gene3D" id="2.60.40.1120">
    <property type="entry name" value="Carboxypeptidase-like, regulatory domain"/>
    <property type="match status" value="1"/>
</dbReference>
<evidence type="ECO:0000313" key="12">
    <source>
        <dbReference type="Proteomes" id="UP001596020"/>
    </source>
</evidence>
<dbReference type="SUPFAM" id="SSF56935">
    <property type="entry name" value="Porins"/>
    <property type="match status" value="1"/>
</dbReference>
<feature type="domain" description="TonB-dependent receptor plug" evidence="10">
    <location>
        <begin position="115"/>
        <end position="223"/>
    </location>
</feature>
<keyword evidence="3 8" id="KW-1134">Transmembrane beta strand</keyword>
<evidence type="ECO:0000256" key="7">
    <source>
        <dbReference type="ARBA" id="ARBA00023237"/>
    </source>
</evidence>
<dbReference type="PROSITE" id="PS52016">
    <property type="entry name" value="TONB_DEPENDENT_REC_3"/>
    <property type="match status" value="1"/>
</dbReference>
<keyword evidence="6 8" id="KW-0472">Membrane</keyword>
<comment type="subcellular location">
    <subcellularLocation>
        <location evidence="1 8">Cell outer membrane</location>
        <topology evidence="1 8">Multi-pass membrane protein</topology>
    </subcellularLocation>
</comment>
<organism evidence="11 12">
    <name type="scientific">Falsiporphyromonas endometrii</name>
    <dbReference type="NCBI Taxonomy" id="1387297"/>
    <lineage>
        <taxon>Bacteria</taxon>
        <taxon>Pseudomonadati</taxon>
        <taxon>Bacteroidota</taxon>
        <taxon>Bacteroidia</taxon>
        <taxon>Bacteroidales</taxon>
        <taxon>Porphyromonadaceae</taxon>
        <taxon>Falsiporphyromonas</taxon>
    </lineage>
</organism>
<dbReference type="InterPro" id="IPR023997">
    <property type="entry name" value="TonB-dep_OMP_SusC/RagA_CS"/>
</dbReference>
<evidence type="ECO:0000313" key="11">
    <source>
        <dbReference type="EMBL" id="MFC4666562.1"/>
    </source>
</evidence>
<dbReference type="NCBIfam" id="TIGR04056">
    <property type="entry name" value="OMP_RagA_SusC"/>
    <property type="match status" value="1"/>
</dbReference>
<evidence type="ECO:0000256" key="8">
    <source>
        <dbReference type="PROSITE-ProRule" id="PRU01360"/>
    </source>
</evidence>
<evidence type="ECO:0000256" key="9">
    <source>
        <dbReference type="SAM" id="SignalP"/>
    </source>
</evidence>
<comment type="similarity">
    <text evidence="8">Belongs to the TonB-dependent receptor family.</text>
</comment>
<evidence type="ECO:0000256" key="6">
    <source>
        <dbReference type="ARBA" id="ARBA00023136"/>
    </source>
</evidence>
<comment type="caution">
    <text evidence="11">The sequence shown here is derived from an EMBL/GenBank/DDBJ whole genome shotgun (WGS) entry which is preliminary data.</text>
</comment>
<keyword evidence="5 9" id="KW-0732">Signal</keyword>
<dbReference type="PANTHER" id="PTHR30069">
    <property type="entry name" value="TONB-DEPENDENT OUTER MEMBRANE RECEPTOR"/>
    <property type="match status" value="1"/>
</dbReference>
<name>A0ABV9K936_9PORP</name>
<evidence type="ECO:0000256" key="5">
    <source>
        <dbReference type="ARBA" id="ARBA00022729"/>
    </source>
</evidence>
<dbReference type="EMBL" id="JBHSGO010000207">
    <property type="protein sequence ID" value="MFC4666562.1"/>
    <property type="molecule type" value="Genomic_DNA"/>
</dbReference>
<dbReference type="RefSeq" id="WP_380079751.1">
    <property type="nucleotide sequence ID" value="NZ_JBHSGO010000207.1"/>
</dbReference>
<keyword evidence="2 8" id="KW-0813">Transport</keyword>
<proteinExistence type="inferred from homology"/>
<dbReference type="Gene3D" id="2.40.170.20">
    <property type="entry name" value="TonB-dependent receptor, beta-barrel domain"/>
    <property type="match status" value="1"/>
</dbReference>
<evidence type="ECO:0000256" key="4">
    <source>
        <dbReference type="ARBA" id="ARBA00022692"/>
    </source>
</evidence>
<dbReference type="Gene3D" id="2.170.130.10">
    <property type="entry name" value="TonB-dependent receptor, plug domain"/>
    <property type="match status" value="1"/>
</dbReference>
<reference evidence="12" key="1">
    <citation type="journal article" date="2019" name="Int. J. Syst. Evol. Microbiol.">
        <title>The Global Catalogue of Microorganisms (GCM) 10K type strain sequencing project: providing services to taxonomists for standard genome sequencing and annotation.</title>
        <authorList>
            <consortium name="The Broad Institute Genomics Platform"/>
            <consortium name="The Broad Institute Genome Sequencing Center for Infectious Disease"/>
            <person name="Wu L."/>
            <person name="Ma J."/>
        </authorList>
    </citation>
    <scope>NUCLEOTIDE SEQUENCE [LARGE SCALE GENOMIC DNA]</scope>
    <source>
        <strain evidence="12">CGMCC 4.7357</strain>
    </source>
</reference>
<dbReference type="SUPFAM" id="SSF49464">
    <property type="entry name" value="Carboxypeptidase regulatory domain-like"/>
    <property type="match status" value="1"/>
</dbReference>
<dbReference type="Pfam" id="PF07715">
    <property type="entry name" value="Plug"/>
    <property type="match status" value="1"/>
</dbReference>
<dbReference type="InterPro" id="IPR023996">
    <property type="entry name" value="TonB-dep_OMP_SusC/RagA"/>
</dbReference>
<protein>
    <submittedName>
        <fullName evidence="11">SusC/RagA family TonB-linked outer membrane protein</fullName>
    </submittedName>
</protein>
<accession>A0ABV9K936</accession>
<feature type="chain" id="PRO_5046910478" evidence="9">
    <location>
        <begin position="19"/>
        <end position="1024"/>
    </location>
</feature>
<evidence type="ECO:0000259" key="10">
    <source>
        <dbReference type="Pfam" id="PF07715"/>
    </source>
</evidence>
<evidence type="ECO:0000256" key="2">
    <source>
        <dbReference type="ARBA" id="ARBA00022448"/>
    </source>
</evidence>
<gene>
    <name evidence="11" type="ORF">ACFO3G_08150</name>
</gene>
<dbReference type="Proteomes" id="UP001596020">
    <property type="component" value="Unassembled WGS sequence"/>
</dbReference>
<dbReference type="NCBIfam" id="TIGR04057">
    <property type="entry name" value="SusC_RagA_signa"/>
    <property type="match status" value="1"/>
</dbReference>
<sequence>MKRLTLFFLCLFASISWAAAQNRTIKGTVISGEDNLPVIGANVVVVGETTIGTVTDFDGNFTLSVPAKAKQLQVSYTGLKTQIVQIAPQMKIVLQSDTEVLKDLVVVGYGTARTIKSVAGSIARVSSDQLQEKPVANIMDALQGQVAGMNVATSSGDPNAVASVQIHGNGSLGASSAPLYIIDGVQTTPGVVASLNSNDIESISVLRDASATAIYGARAANGVIYITTKRGKSGEQARITASAQFGISQLISRGEYNNMMDGETLLAYQARHDFQKPYDWSKSKPWTADDLWKQMKDVKNFTLGERGHDTDWLDYFMGKNAPTTQADLSLMGGSDKTTYFLSFGYFDQEGISRSTSEFTKYTGRLNLENRAKDWLKIGLNMTGAFTKAKTSRGFGGAYVDGGTFGALFQAPYITPYYPDGSPIVDENIITAFGPITSPYYSNKNYPRKDETDLFAASAYAQLTPVKGLTLKTLGGVDLNINHYRASALPSAALGDGLGQRLESFSKSRRFTTTNTAEYKWDINDNNRLTFLLGQEYVAYKGLGFQAVSKGQQDDRFLMLQQGQMGNFLSLPSSSESEYAYNSYFGRINYDFDRFLFLDATVRNDASSRFGDNHRSGWFYSFGAMADLHEKLMPDNEKVSSLQVKASYGTTGNSEIGNYSSMALVGSSHYTDGLALSVISAGNPDLSWETQKKLNFGAAAGFFNDRLNVDLDFYLRKTTDMLMDVPMPYSTGFGYRYENVGAMENMGVDLTLDASIVRTKDWAFNAKATFNYNKEKVTELFYGLDEYEIPGTSVRYVVGDATQLSMPDFARINPENGAPQWYVPNTPAANEYYQGDRVKEYKGRRVTEDFNDVLLTGATGKKRFAPFNGGFSFNLSWLKVGLTLQADFAYSLGKYMINNDRFFTENNSEDFLMSNHSTRVLDEWTPENKNGKIGKFGNSGNMQFDTRLLENSSFLRMKNLQLTYQLPSSVFSEKTVISGAKVYVLARNLFTVTKYKGFDPEPISNLSMNQFPNTRQFMAGVQLQF</sequence>
<keyword evidence="4 8" id="KW-0812">Transmembrane</keyword>
<evidence type="ECO:0000256" key="1">
    <source>
        <dbReference type="ARBA" id="ARBA00004571"/>
    </source>
</evidence>
<dbReference type="Pfam" id="PF13715">
    <property type="entry name" value="CarbopepD_reg_2"/>
    <property type="match status" value="1"/>
</dbReference>
<dbReference type="InterPro" id="IPR036942">
    <property type="entry name" value="Beta-barrel_TonB_sf"/>
</dbReference>
<dbReference type="InterPro" id="IPR037066">
    <property type="entry name" value="Plug_dom_sf"/>
</dbReference>